<comment type="caution">
    <text evidence="3">The sequence shown here is derived from an EMBL/GenBank/DDBJ whole genome shotgun (WGS) entry which is preliminary data.</text>
</comment>
<keyword evidence="4" id="KW-1185">Reference proteome</keyword>
<proteinExistence type="predicted"/>
<dbReference type="RefSeq" id="WP_332078283.1">
    <property type="nucleotide sequence ID" value="NZ_JAZHBM010000002.1"/>
</dbReference>
<feature type="transmembrane region" description="Helical" evidence="2">
    <location>
        <begin position="291"/>
        <end position="318"/>
    </location>
</feature>
<dbReference type="Proteomes" id="UP001358324">
    <property type="component" value="Unassembled WGS sequence"/>
</dbReference>
<feature type="transmembrane region" description="Helical" evidence="2">
    <location>
        <begin position="88"/>
        <end position="110"/>
    </location>
</feature>
<feature type="transmembrane region" description="Helical" evidence="2">
    <location>
        <begin position="252"/>
        <end position="279"/>
    </location>
</feature>
<evidence type="ECO:0000256" key="2">
    <source>
        <dbReference type="SAM" id="Phobius"/>
    </source>
</evidence>
<reference evidence="3 4" key="1">
    <citation type="submission" date="2024-01" db="EMBL/GenBank/DDBJ databases">
        <title>Novel species of the genus Luteimonas isolated from rivers.</title>
        <authorList>
            <person name="Lu H."/>
        </authorList>
    </citation>
    <scope>NUCLEOTIDE SEQUENCE [LARGE SCALE GENOMIC DNA]</scope>
    <source>
        <strain evidence="3 4">SMYT11W</strain>
    </source>
</reference>
<dbReference type="InterPro" id="IPR022134">
    <property type="entry name" value="DUF3667"/>
</dbReference>
<evidence type="ECO:0000313" key="3">
    <source>
        <dbReference type="EMBL" id="MEF3082559.1"/>
    </source>
</evidence>
<protein>
    <submittedName>
        <fullName evidence="3">DUF3667 domain-containing protein</fullName>
    </submittedName>
</protein>
<gene>
    <name evidence="3" type="ORF">V3391_10125</name>
</gene>
<keyword evidence="2" id="KW-0812">Transmembrane</keyword>
<feature type="compositionally biased region" description="Low complexity" evidence="1">
    <location>
        <begin position="190"/>
        <end position="229"/>
    </location>
</feature>
<dbReference type="EMBL" id="JAZHBM010000002">
    <property type="protein sequence ID" value="MEF3082559.1"/>
    <property type="molecule type" value="Genomic_DNA"/>
</dbReference>
<evidence type="ECO:0000256" key="1">
    <source>
        <dbReference type="SAM" id="MobiDB-lite"/>
    </source>
</evidence>
<organism evidence="3 4">
    <name type="scientific">Luteimonas flava</name>
    <dbReference type="NCBI Taxonomy" id="3115822"/>
    <lineage>
        <taxon>Bacteria</taxon>
        <taxon>Pseudomonadati</taxon>
        <taxon>Pseudomonadota</taxon>
        <taxon>Gammaproteobacteria</taxon>
        <taxon>Lysobacterales</taxon>
        <taxon>Lysobacteraceae</taxon>
        <taxon>Luteimonas</taxon>
    </lineage>
</organism>
<feature type="transmembrane region" description="Helical" evidence="2">
    <location>
        <begin position="358"/>
        <end position="387"/>
    </location>
</feature>
<keyword evidence="2" id="KW-1133">Transmembrane helix</keyword>
<feature type="transmembrane region" description="Helical" evidence="2">
    <location>
        <begin position="324"/>
        <end position="346"/>
    </location>
</feature>
<accession>A0ABU7WF20</accession>
<sequence>MSHAALPPLPSDDAHPSACENCGTPLQGDFCHACGQSTHSPVRNVAHAVEEVFESFWHLDGRIFRTLRDLFVPGRIANRYLGGHRVRYVAPMRLFVILTLLTFFVAKFVVQDAMQDVQPGQMVRTDDVATEFSQAQTVDEVRTMRDDALAGIAETRRTVGALPGVSPQLDVAAAEVRAQAQARIAALAPDGAAPTAPDAAPGAATLDTGPQAATTPAPDDADASTSGPPTIGGPIGERIERNIERFNNDPQIFVRALFGVAPTALFILVPLFAVLLKLLYLFQGRLYLEHVVVGLYSHAALMLALLLVLCGALASPWLATHAAWSTGIVGVAQILLLWAMPVYLLLMQKRVYGQSWPWTLVKFAIIGMAYFALFLSVAIPMAGYALYAL</sequence>
<evidence type="ECO:0000313" key="4">
    <source>
        <dbReference type="Proteomes" id="UP001358324"/>
    </source>
</evidence>
<name>A0ABU7WF20_9GAMM</name>
<dbReference type="Pfam" id="PF12412">
    <property type="entry name" value="DUF3667"/>
    <property type="match status" value="1"/>
</dbReference>
<keyword evidence="2" id="KW-0472">Membrane</keyword>
<feature type="region of interest" description="Disordered" evidence="1">
    <location>
        <begin position="190"/>
        <end position="234"/>
    </location>
</feature>